<protein>
    <submittedName>
        <fullName evidence="2">ABC transporter permease</fullName>
    </submittedName>
</protein>
<feature type="transmembrane region" description="Helical" evidence="1">
    <location>
        <begin position="62"/>
        <end position="83"/>
    </location>
</feature>
<evidence type="ECO:0000313" key="3">
    <source>
        <dbReference type="Proteomes" id="UP001601444"/>
    </source>
</evidence>
<dbReference type="RefSeq" id="WP_043656773.1">
    <property type="nucleotide sequence ID" value="NZ_JBIAMX010000004.1"/>
</dbReference>
<organism evidence="2 3">
    <name type="scientific">Nocardia thailandica</name>
    <dbReference type="NCBI Taxonomy" id="257275"/>
    <lineage>
        <taxon>Bacteria</taxon>
        <taxon>Bacillati</taxon>
        <taxon>Actinomycetota</taxon>
        <taxon>Actinomycetes</taxon>
        <taxon>Mycobacteriales</taxon>
        <taxon>Nocardiaceae</taxon>
        <taxon>Nocardia</taxon>
    </lineage>
</organism>
<feature type="transmembrane region" description="Helical" evidence="1">
    <location>
        <begin position="27"/>
        <end position="50"/>
    </location>
</feature>
<sequence length="259" mass="26345">MITLPADLVPGLEVETRKVVSLRPSRLLLAGPVAVGLVGTLITALVSGAADPKGTPATGAATIGLYLGILAVLVAVTVLGVGATAGEYKRGSLALSLLFAPDRDRFLTAKYLTLGLMALFVALLTEIASTGVLLLGARGKFEFGAQFLQVVGAGLLAAVCWVIIGAGTGLLLRNVSTALIVLLGWAFVFEPLVWAVAGGVGLGGLCTLLPVSGTLAGVMAGSFPDSTLFAPAPAALVVLVFWATVAGAAGWWDLRRRDL</sequence>
<name>A0ABW6PKK4_9NOCA</name>
<reference evidence="2 3" key="1">
    <citation type="submission" date="2024-10" db="EMBL/GenBank/DDBJ databases">
        <title>The Natural Products Discovery Center: Release of the First 8490 Sequenced Strains for Exploring Actinobacteria Biosynthetic Diversity.</title>
        <authorList>
            <person name="Kalkreuter E."/>
            <person name="Kautsar S.A."/>
            <person name="Yang D."/>
            <person name="Bader C.D."/>
            <person name="Teijaro C.N."/>
            <person name="Fluegel L."/>
            <person name="Davis C.M."/>
            <person name="Simpson J.R."/>
            <person name="Lauterbach L."/>
            <person name="Steele A.D."/>
            <person name="Gui C."/>
            <person name="Meng S."/>
            <person name="Li G."/>
            <person name="Viehrig K."/>
            <person name="Ye F."/>
            <person name="Su P."/>
            <person name="Kiefer A.F."/>
            <person name="Nichols A."/>
            <person name="Cepeda A.J."/>
            <person name="Yan W."/>
            <person name="Fan B."/>
            <person name="Jiang Y."/>
            <person name="Adhikari A."/>
            <person name="Zheng C.-J."/>
            <person name="Schuster L."/>
            <person name="Cowan T.M."/>
            <person name="Smanski M.J."/>
            <person name="Chevrette M.G."/>
            <person name="De Carvalho L.P.S."/>
            <person name="Shen B."/>
        </authorList>
    </citation>
    <scope>NUCLEOTIDE SEQUENCE [LARGE SCALE GENOMIC DNA]</scope>
    <source>
        <strain evidence="2 3">NPDC004045</strain>
    </source>
</reference>
<feature type="transmembrane region" description="Helical" evidence="1">
    <location>
        <begin position="228"/>
        <end position="252"/>
    </location>
</feature>
<keyword evidence="1" id="KW-0472">Membrane</keyword>
<feature type="transmembrane region" description="Helical" evidence="1">
    <location>
        <begin position="111"/>
        <end position="137"/>
    </location>
</feature>
<gene>
    <name evidence="2" type="ORF">ACFYTF_08840</name>
</gene>
<accession>A0ABW6PKK4</accession>
<keyword evidence="1" id="KW-1133">Transmembrane helix</keyword>
<keyword evidence="1" id="KW-0812">Transmembrane</keyword>
<dbReference type="EMBL" id="JBIAMX010000004">
    <property type="protein sequence ID" value="MFF0542932.1"/>
    <property type="molecule type" value="Genomic_DNA"/>
</dbReference>
<evidence type="ECO:0000256" key="1">
    <source>
        <dbReference type="SAM" id="Phobius"/>
    </source>
</evidence>
<dbReference type="Proteomes" id="UP001601444">
    <property type="component" value="Unassembled WGS sequence"/>
</dbReference>
<proteinExistence type="predicted"/>
<feature type="transmembrane region" description="Helical" evidence="1">
    <location>
        <begin position="143"/>
        <end position="164"/>
    </location>
</feature>
<comment type="caution">
    <text evidence="2">The sequence shown here is derived from an EMBL/GenBank/DDBJ whole genome shotgun (WGS) entry which is preliminary data.</text>
</comment>
<evidence type="ECO:0000313" key="2">
    <source>
        <dbReference type="EMBL" id="MFF0542932.1"/>
    </source>
</evidence>
<keyword evidence="3" id="KW-1185">Reference proteome</keyword>